<keyword evidence="1" id="KW-0812">Transmembrane</keyword>
<dbReference type="EMBL" id="JAWDKC010000011">
    <property type="protein sequence ID" value="MDV0444917.1"/>
    <property type="molecule type" value="Genomic_DNA"/>
</dbReference>
<name>A0ABU3VNE1_9EURY</name>
<sequence>MSFIDSVIAFIREYYLDPIINDSGYNIFNTLTWAVILGIAVYVLIYFLQKMNIKIDAKSLGATMPFVIAGASLRVVADTGAVSPPFSYVLITPNIYFFVFLVTAACLIFSLVLQKFKAVKSFHMPYAVLGCIFIVIVYWVLFSVGTVVNWWVPFAVAAVGIGAALLVGAAAKAAGSTIFSDKTNLMLLAAHMMDATSTVIGIEVFGYIEKHVVPAFLIELTGTALVMYPLKLIIFVLVVWLLDKGLEKAVAGENEAEKEQIGQIKNAIKFVIIILGLAPGIRNSIRLFFGV</sequence>
<keyword evidence="1" id="KW-0472">Membrane</keyword>
<dbReference type="PANTHER" id="PTHR40700:SF1">
    <property type="entry name" value="DUF63 DOMAIN-CONTAINING PROTEIN"/>
    <property type="match status" value="1"/>
</dbReference>
<evidence type="ECO:0008006" key="4">
    <source>
        <dbReference type="Google" id="ProtNLM"/>
    </source>
</evidence>
<dbReference type="InterPro" id="IPR002749">
    <property type="entry name" value="DUF63"/>
</dbReference>
<feature type="transmembrane region" description="Helical" evidence="1">
    <location>
        <begin position="150"/>
        <end position="173"/>
    </location>
</feature>
<evidence type="ECO:0000256" key="1">
    <source>
        <dbReference type="SAM" id="Phobius"/>
    </source>
</evidence>
<feature type="transmembrane region" description="Helical" evidence="1">
    <location>
        <begin position="27"/>
        <end position="48"/>
    </location>
</feature>
<evidence type="ECO:0000313" key="2">
    <source>
        <dbReference type="EMBL" id="MDV0444917.1"/>
    </source>
</evidence>
<gene>
    <name evidence="2" type="ORF">MmiAt1_04650</name>
</gene>
<feature type="transmembrane region" description="Helical" evidence="1">
    <location>
        <begin position="60"/>
        <end position="77"/>
    </location>
</feature>
<dbReference type="Pfam" id="PF01889">
    <property type="entry name" value="DUF63"/>
    <property type="match status" value="1"/>
</dbReference>
<evidence type="ECO:0000313" key="3">
    <source>
        <dbReference type="Proteomes" id="UP001272052"/>
    </source>
</evidence>
<proteinExistence type="predicted"/>
<feature type="transmembrane region" description="Helical" evidence="1">
    <location>
        <begin position="185"/>
        <end position="208"/>
    </location>
</feature>
<accession>A0ABU3VNE1</accession>
<keyword evidence="3" id="KW-1185">Reference proteome</keyword>
<dbReference type="RefSeq" id="WP_318785328.1">
    <property type="nucleotide sequence ID" value="NZ_JAWDKC010000011.1"/>
</dbReference>
<dbReference type="PANTHER" id="PTHR40700">
    <property type="entry name" value="HYPOTHETICAL MEMBRANE PROTEIN, CONSERVED, DUF63 FAMILY"/>
    <property type="match status" value="1"/>
</dbReference>
<keyword evidence="1" id="KW-1133">Transmembrane helix</keyword>
<protein>
    <recommendedName>
        <fullName evidence="4">DUF63 family protein</fullName>
    </recommendedName>
</protein>
<reference evidence="2 3" key="1">
    <citation type="submission" date="2023-06" db="EMBL/GenBank/DDBJ databases">
        <title>Genome sequence of Methanimicrococcus sp. At1.</title>
        <authorList>
            <person name="Protasov E."/>
            <person name="Platt K."/>
            <person name="Poehlein A."/>
            <person name="Daniel R."/>
            <person name="Brune A."/>
        </authorList>
    </citation>
    <scope>NUCLEOTIDE SEQUENCE [LARGE SCALE GENOMIC DNA]</scope>
    <source>
        <strain evidence="2 3">At1</strain>
    </source>
</reference>
<feature type="transmembrane region" description="Helical" evidence="1">
    <location>
        <begin position="89"/>
        <end position="113"/>
    </location>
</feature>
<feature type="transmembrane region" description="Helical" evidence="1">
    <location>
        <begin position="125"/>
        <end position="144"/>
    </location>
</feature>
<comment type="caution">
    <text evidence="2">The sequence shown here is derived from an EMBL/GenBank/DDBJ whole genome shotgun (WGS) entry which is preliminary data.</text>
</comment>
<feature type="transmembrane region" description="Helical" evidence="1">
    <location>
        <begin position="220"/>
        <end position="242"/>
    </location>
</feature>
<organism evidence="2 3">
    <name type="scientific">Methanimicrococcus hacksteinii</name>
    <dbReference type="NCBI Taxonomy" id="3028293"/>
    <lineage>
        <taxon>Archaea</taxon>
        <taxon>Methanobacteriati</taxon>
        <taxon>Methanobacteriota</taxon>
        <taxon>Stenosarchaea group</taxon>
        <taxon>Methanomicrobia</taxon>
        <taxon>Methanosarcinales</taxon>
        <taxon>Methanosarcinaceae</taxon>
        <taxon>Methanimicrococcus</taxon>
    </lineage>
</organism>
<dbReference type="Proteomes" id="UP001272052">
    <property type="component" value="Unassembled WGS sequence"/>
</dbReference>